<dbReference type="SUPFAM" id="SSF54495">
    <property type="entry name" value="UBC-like"/>
    <property type="match status" value="1"/>
</dbReference>
<evidence type="ECO:0000256" key="4">
    <source>
        <dbReference type="ARBA" id="ARBA00022490"/>
    </source>
</evidence>
<dbReference type="InterPro" id="IPR038840">
    <property type="entry name" value="RWDD3"/>
</dbReference>
<evidence type="ECO:0000256" key="5">
    <source>
        <dbReference type="ARBA" id="ARBA00023242"/>
    </source>
</evidence>
<protein>
    <recommendedName>
        <fullName evidence="3">RWD domain-containing protein 3</fullName>
    </recommendedName>
</protein>
<dbReference type="PANTHER" id="PTHR15628:SF1">
    <property type="entry name" value="RWD DOMAIN-CONTAINING PROTEIN 3"/>
    <property type="match status" value="1"/>
</dbReference>
<dbReference type="SMART" id="SM00591">
    <property type="entry name" value="RWD"/>
    <property type="match status" value="1"/>
</dbReference>
<accession>A0A2G8LJN4</accession>
<gene>
    <name evidence="7" type="ORF">BSL78_02573</name>
</gene>
<dbReference type="PANTHER" id="PTHR15628">
    <property type="entry name" value="RWD DOMAIN-CONTAINING PROTEIN 3"/>
    <property type="match status" value="1"/>
</dbReference>
<dbReference type="CDD" id="cd23819">
    <property type="entry name" value="RWD_RWDD3"/>
    <property type="match status" value="1"/>
</dbReference>
<comment type="subcellular location">
    <subcellularLocation>
        <location evidence="2">Cytoplasm</location>
    </subcellularLocation>
    <subcellularLocation>
        <location evidence="1">Nucleus</location>
    </subcellularLocation>
</comment>
<comment type="caution">
    <text evidence="7">The sequence shown here is derived from an EMBL/GenBank/DDBJ whole genome shotgun (WGS) entry which is preliminary data.</text>
</comment>
<dbReference type="Gene3D" id="3.10.110.10">
    <property type="entry name" value="Ubiquitin Conjugating Enzyme"/>
    <property type="match status" value="1"/>
</dbReference>
<evidence type="ECO:0000256" key="3">
    <source>
        <dbReference type="ARBA" id="ARBA00015444"/>
    </source>
</evidence>
<name>A0A2G8LJN4_STIJA</name>
<dbReference type="InterPro" id="IPR006575">
    <property type="entry name" value="RWD_dom"/>
</dbReference>
<dbReference type="GO" id="GO:0033554">
    <property type="term" value="P:cellular response to stress"/>
    <property type="evidence" value="ECO:0007669"/>
    <property type="project" value="UniProtKB-ARBA"/>
</dbReference>
<dbReference type="GO" id="GO:0033235">
    <property type="term" value="P:positive regulation of protein sumoylation"/>
    <property type="evidence" value="ECO:0007669"/>
    <property type="project" value="InterPro"/>
</dbReference>
<reference evidence="7 8" key="1">
    <citation type="journal article" date="2017" name="PLoS Biol.">
        <title>The sea cucumber genome provides insights into morphological evolution and visceral regeneration.</title>
        <authorList>
            <person name="Zhang X."/>
            <person name="Sun L."/>
            <person name="Yuan J."/>
            <person name="Sun Y."/>
            <person name="Gao Y."/>
            <person name="Zhang L."/>
            <person name="Li S."/>
            <person name="Dai H."/>
            <person name="Hamel J.F."/>
            <person name="Liu C."/>
            <person name="Yu Y."/>
            <person name="Liu S."/>
            <person name="Lin W."/>
            <person name="Guo K."/>
            <person name="Jin S."/>
            <person name="Xu P."/>
            <person name="Storey K.B."/>
            <person name="Huan P."/>
            <person name="Zhang T."/>
            <person name="Zhou Y."/>
            <person name="Zhang J."/>
            <person name="Lin C."/>
            <person name="Li X."/>
            <person name="Xing L."/>
            <person name="Huo D."/>
            <person name="Sun M."/>
            <person name="Wang L."/>
            <person name="Mercier A."/>
            <person name="Li F."/>
            <person name="Yang H."/>
            <person name="Xiang J."/>
        </authorList>
    </citation>
    <scope>NUCLEOTIDE SEQUENCE [LARGE SCALE GENOMIC DNA]</scope>
    <source>
        <strain evidence="7">Shaxun</strain>
        <tissue evidence="7">Muscle</tissue>
    </source>
</reference>
<evidence type="ECO:0000313" key="8">
    <source>
        <dbReference type="Proteomes" id="UP000230750"/>
    </source>
</evidence>
<dbReference type="FunFam" id="3.10.110.10:FF:000050">
    <property type="entry name" value="eIF-2-alpha kinase GCN2"/>
    <property type="match status" value="1"/>
</dbReference>
<feature type="domain" description="RWD" evidence="6">
    <location>
        <begin position="5"/>
        <end position="115"/>
    </location>
</feature>
<dbReference type="Proteomes" id="UP000230750">
    <property type="component" value="Unassembled WGS sequence"/>
</dbReference>
<dbReference type="InterPro" id="IPR016135">
    <property type="entry name" value="UBQ-conjugating_enzyme/RWD"/>
</dbReference>
<sequence length="282" mass="31887">MELSDEIEALQSIYSNKDEFEVSKDKDGNPILCFQLASGCVSEEIQSTRSKVSLSVILPNAYPSVAPRISISSNDLKREAQNSLTSSVTEFSKTLPAEPMVMDIVCWVQEHLQEYIQGNDLNDQHTTRFNQADQNSFAVLHIDHMRAKQRYLKTLINWADAGHILGRVIFYHRLIFVILVGSGSSIKDFILNLKTQTVDVDSCGRNCKEKMMSVISEGTVQNEISKNRNREIFSVPLFGAILISLLINDTEERVVFAMQKSVVPHCFKSRSSQYMLLEFANK</sequence>
<keyword evidence="4" id="KW-0963">Cytoplasm</keyword>
<dbReference type="AlphaFoldDB" id="A0A2G8LJN4"/>
<dbReference type="GO" id="GO:0005737">
    <property type="term" value="C:cytoplasm"/>
    <property type="evidence" value="ECO:0007669"/>
    <property type="project" value="UniProtKB-SubCell"/>
</dbReference>
<dbReference type="GO" id="GO:0005634">
    <property type="term" value="C:nucleus"/>
    <property type="evidence" value="ECO:0007669"/>
    <property type="project" value="UniProtKB-SubCell"/>
</dbReference>
<dbReference type="GO" id="GO:1902073">
    <property type="term" value="P:positive regulation of hypoxia-inducible factor-1alpha signaling pathway"/>
    <property type="evidence" value="ECO:0007669"/>
    <property type="project" value="InterPro"/>
</dbReference>
<proteinExistence type="predicted"/>
<organism evidence="7 8">
    <name type="scientific">Stichopus japonicus</name>
    <name type="common">Sea cucumber</name>
    <dbReference type="NCBI Taxonomy" id="307972"/>
    <lineage>
        <taxon>Eukaryota</taxon>
        <taxon>Metazoa</taxon>
        <taxon>Echinodermata</taxon>
        <taxon>Eleutherozoa</taxon>
        <taxon>Echinozoa</taxon>
        <taxon>Holothuroidea</taxon>
        <taxon>Aspidochirotacea</taxon>
        <taxon>Aspidochirotida</taxon>
        <taxon>Stichopodidae</taxon>
        <taxon>Apostichopus</taxon>
    </lineage>
</organism>
<evidence type="ECO:0000256" key="2">
    <source>
        <dbReference type="ARBA" id="ARBA00004496"/>
    </source>
</evidence>
<evidence type="ECO:0000313" key="7">
    <source>
        <dbReference type="EMBL" id="PIK60464.1"/>
    </source>
</evidence>
<dbReference type="CDD" id="cd24164">
    <property type="entry name" value="RWDD3_C"/>
    <property type="match status" value="1"/>
</dbReference>
<dbReference type="OrthoDB" id="167315at2759"/>
<keyword evidence="5" id="KW-0539">Nucleus</keyword>
<dbReference type="GO" id="GO:0010468">
    <property type="term" value="P:regulation of gene expression"/>
    <property type="evidence" value="ECO:0007669"/>
    <property type="project" value="UniProtKB-ARBA"/>
</dbReference>
<keyword evidence="8" id="KW-1185">Reference proteome</keyword>
<dbReference type="Pfam" id="PF05773">
    <property type="entry name" value="RWD"/>
    <property type="match status" value="1"/>
</dbReference>
<evidence type="ECO:0000256" key="1">
    <source>
        <dbReference type="ARBA" id="ARBA00004123"/>
    </source>
</evidence>
<evidence type="ECO:0000259" key="6">
    <source>
        <dbReference type="PROSITE" id="PS50908"/>
    </source>
</evidence>
<dbReference type="EMBL" id="MRZV01000055">
    <property type="protein sequence ID" value="PIK60464.1"/>
    <property type="molecule type" value="Genomic_DNA"/>
</dbReference>
<dbReference type="PROSITE" id="PS50908">
    <property type="entry name" value="RWD"/>
    <property type="match status" value="1"/>
</dbReference>